<reference evidence="1 2" key="1">
    <citation type="submission" date="2019-09" db="EMBL/GenBank/DDBJ databases">
        <title>Draft genome of the ectomycorrhizal ascomycete Sphaerosporella brunnea.</title>
        <authorList>
            <consortium name="DOE Joint Genome Institute"/>
            <person name="Benucci G.M."/>
            <person name="Marozzi G."/>
            <person name="Antonielli L."/>
            <person name="Sanchez S."/>
            <person name="Marco P."/>
            <person name="Wang X."/>
            <person name="Falini L.B."/>
            <person name="Barry K."/>
            <person name="Haridas S."/>
            <person name="Lipzen A."/>
            <person name="Labutti K."/>
            <person name="Grigoriev I.V."/>
            <person name="Murat C."/>
            <person name="Martin F."/>
            <person name="Albertini E."/>
            <person name="Donnini D."/>
            <person name="Bonito G."/>
        </authorList>
    </citation>
    <scope>NUCLEOTIDE SEQUENCE [LARGE SCALE GENOMIC DNA]</scope>
    <source>
        <strain evidence="1 2">Sb_GMNB300</strain>
    </source>
</reference>
<name>A0A5J5EM00_9PEZI</name>
<dbReference type="Proteomes" id="UP000326924">
    <property type="component" value="Unassembled WGS sequence"/>
</dbReference>
<dbReference type="AlphaFoldDB" id="A0A5J5EM00"/>
<dbReference type="InterPro" id="IPR009003">
    <property type="entry name" value="Peptidase_S1_PA"/>
</dbReference>
<keyword evidence="2" id="KW-1185">Reference proteome</keyword>
<comment type="caution">
    <text evidence="1">The sequence shown here is derived from an EMBL/GenBank/DDBJ whole genome shotgun (WGS) entry which is preliminary data.</text>
</comment>
<protein>
    <submittedName>
        <fullName evidence="1">Uncharacterized protein</fullName>
    </submittedName>
</protein>
<dbReference type="EMBL" id="VXIS01000228">
    <property type="protein sequence ID" value="KAA8896087.1"/>
    <property type="molecule type" value="Genomic_DNA"/>
</dbReference>
<accession>A0A5J5EM00</accession>
<evidence type="ECO:0000313" key="1">
    <source>
        <dbReference type="EMBL" id="KAA8896087.1"/>
    </source>
</evidence>
<organism evidence="1 2">
    <name type="scientific">Sphaerosporella brunnea</name>
    <dbReference type="NCBI Taxonomy" id="1250544"/>
    <lineage>
        <taxon>Eukaryota</taxon>
        <taxon>Fungi</taxon>
        <taxon>Dikarya</taxon>
        <taxon>Ascomycota</taxon>
        <taxon>Pezizomycotina</taxon>
        <taxon>Pezizomycetes</taxon>
        <taxon>Pezizales</taxon>
        <taxon>Pyronemataceae</taxon>
        <taxon>Sphaerosporella</taxon>
    </lineage>
</organism>
<sequence length="158" mass="17573">MQASCTIYQPAEGFQTAYRFPNNDLALIRVDNDCFGMQATRLLHSPQPNPNKIVTINIFATGKQMMSTQGIRLQRRSNKTIPGRPEGPPYLYIHQGRFATSLPIIQQPPQVRGGVCGAPLLITGGQRPTILFEELLFFFLLGRRPGILVFVALLCGNM</sequence>
<gene>
    <name evidence="1" type="ORF">FN846DRAFT_291945</name>
</gene>
<evidence type="ECO:0000313" key="2">
    <source>
        <dbReference type="Proteomes" id="UP000326924"/>
    </source>
</evidence>
<dbReference type="InParanoid" id="A0A5J5EM00"/>
<dbReference type="SUPFAM" id="SSF50494">
    <property type="entry name" value="Trypsin-like serine proteases"/>
    <property type="match status" value="1"/>
</dbReference>
<proteinExistence type="predicted"/>